<proteinExistence type="predicted"/>
<dbReference type="Proteomes" id="UP000324222">
    <property type="component" value="Unassembled WGS sequence"/>
</dbReference>
<organism evidence="1 2">
    <name type="scientific">Portunus trituberculatus</name>
    <name type="common">Swimming crab</name>
    <name type="synonym">Neptunus trituberculatus</name>
    <dbReference type="NCBI Taxonomy" id="210409"/>
    <lineage>
        <taxon>Eukaryota</taxon>
        <taxon>Metazoa</taxon>
        <taxon>Ecdysozoa</taxon>
        <taxon>Arthropoda</taxon>
        <taxon>Crustacea</taxon>
        <taxon>Multicrustacea</taxon>
        <taxon>Malacostraca</taxon>
        <taxon>Eumalacostraca</taxon>
        <taxon>Eucarida</taxon>
        <taxon>Decapoda</taxon>
        <taxon>Pleocyemata</taxon>
        <taxon>Brachyura</taxon>
        <taxon>Eubrachyura</taxon>
        <taxon>Portunoidea</taxon>
        <taxon>Portunidae</taxon>
        <taxon>Portuninae</taxon>
        <taxon>Portunus</taxon>
    </lineage>
</organism>
<comment type="caution">
    <text evidence="1">The sequence shown here is derived from an EMBL/GenBank/DDBJ whole genome shotgun (WGS) entry which is preliminary data.</text>
</comment>
<evidence type="ECO:0000313" key="1">
    <source>
        <dbReference type="EMBL" id="MPC59524.1"/>
    </source>
</evidence>
<protein>
    <submittedName>
        <fullName evidence="1">Uncharacterized protein</fullName>
    </submittedName>
</protein>
<evidence type="ECO:0000313" key="2">
    <source>
        <dbReference type="Proteomes" id="UP000324222"/>
    </source>
</evidence>
<reference evidence="1 2" key="1">
    <citation type="submission" date="2019-05" db="EMBL/GenBank/DDBJ databases">
        <title>Another draft genome of Portunus trituberculatus and its Hox gene families provides insights of decapod evolution.</title>
        <authorList>
            <person name="Jeong J.-H."/>
            <person name="Song I."/>
            <person name="Kim S."/>
            <person name="Choi T."/>
            <person name="Kim D."/>
            <person name="Ryu S."/>
            <person name="Kim W."/>
        </authorList>
    </citation>
    <scope>NUCLEOTIDE SEQUENCE [LARGE SCALE GENOMIC DNA]</scope>
    <source>
        <tissue evidence="1">Muscle</tissue>
    </source>
</reference>
<sequence length="88" mass="9375">MYEYENWLGTAAAAAAAGQGGAGRDGTPVDFVFPAAELGTLWSGRRARVSGAEGRTDGRANHDYFLYDWSRVLHNARGLAGAPRHNAP</sequence>
<gene>
    <name evidence="1" type="ORF">E2C01_053547</name>
</gene>
<accession>A0A5B7GSD9</accession>
<dbReference type="AlphaFoldDB" id="A0A5B7GSD9"/>
<keyword evidence="2" id="KW-1185">Reference proteome</keyword>
<dbReference type="EMBL" id="VSRR010016649">
    <property type="protein sequence ID" value="MPC59524.1"/>
    <property type="molecule type" value="Genomic_DNA"/>
</dbReference>
<name>A0A5B7GSD9_PORTR</name>